<comment type="caution">
    <text evidence="2">The sequence shown here is derived from an EMBL/GenBank/DDBJ whole genome shotgun (WGS) entry which is preliminary data.</text>
</comment>
<name>A0ABW0LGD0_9BACI</name>
<dbReference type="EMBL" id="JBHSMC010000001">
    <property type="protein sequence ID" value="MFC5463851.1"/>
    <property type="molecule type" value="Genomic_DNA"/>
</dbReference>
<dbReference type="RefSeq" id="WP_318280863.1">
    <property type="nucleotide sequence ID" value="NZ_JBHSMC010000001.1"/>
</dbReference>
<dbReference type="PANTHER" id="PTHR37313:SF2">
    <property type="entry name" value="UPF0749 PROTEIN YLXX"/>
    <property type="match status" value="1"/>
</dbReference>
<dbReference type="Proteomes" id="UP001596147">
    <property type="component" value="Unassembled WGS sequence"/>
</dbReference>
<evidence type="ECO:0000256" key="1">
    <source>
        <dbReference type="ARBA" id="ARBA00009108"/>
    </source>
</evidence>
<evidence type="ECO:0000313" key="3">
    <source>
        <dbReference type="Proteomes" id="UP001596147"/>
    </source>
</evidence>
<keyword evidence="3" id="KW-1185">Reference proteome</keyword>
<organism evidence="2 3">
    <name type="scientific">Lederbergia graminis</name>
    <dbReference type="NCBI Taxonomy" id="735518"/>
    <lineage>
        <taxon>Bacteria</taxon>
        <taxon>Bacillati</taxon>
        <taxon>Bacillota</taxon>
        <taxon>Bacilli</taxon>
        <taxon>Bacillales</taxon>
        <taxon>Bacillaceae</taxon>
        <taxon>Lederbergia</taxon>
    </lineage>
</organism>
<sequence length="239" mass="27261">MSRAKINFTMITIIIGFMIAIQFKTVQQPVARDTRDTWELRDSIRTEMNLQKRLLAEIRLQDERLNKYSSEMEGSKESVLRQTLLELRKEAGLTEETGPGIKLTVRPINQALIPGDSPQTVSPITLKRLINELNMYGAKHISIDGERLVNTTVIRDINGETKVGTHSLRSYPFSINVITETYELAEKMFNRMHVSPSIDDFFLDNLEVVISNPNKKIVIPAHVEPITIRNMEPVDEEGE</sequence>
<dbReference type="Gene3D" id="3.30.70.1880">
    <property type="entry name" value="Protein of unknown function DUF881"/>
    <property type="match status" value="1"/>
</dbReference>
<reference evidence="3" key="1">
    <citation type="journal article" date="2019" name="Int. J. Syst. Evol. Microbiol.">
        <title>The Global Catalogue of Microorganisms (GCM) 10K type strain sequencing project: providing services to taxonomists for standard genome sequencing and annotation.</title>
        <authorList>
            <consortium name="The Broad Institute Genomics Platform"/>
            <consortium name="The Broad Institute Genome Sequencing Center for Infectious Disease"/>
            <person name="Wu L."/>
            <person name="Ma J."/>
        </authorList>
    </citation>
    <scope>NUCLEOTIDE SEQUENCE [LARGE SCALE GENOMIC DNA]</scope>
    <source>
        <strain evidence="3">CGMCC 1.12237</strain>
    </source>
</reference>
<evidence type="ECO:0000313" key="2">
    <source>
        <dbReference type="EMBL" id="MFC5463851.1"/>
    </source>
</evidence>
<accession>A0ABW0LGD0</accession>
<dbReference type="PANTHER" id="PTHR37313">
    <property type="entry name" value="UPF0749 PROTEIN RV1825"/>
    <property type="match status" value="1"/>
</dbReference>
<dbReference type="InterPro" id="IPR010273">
    <property type="entry name" value="DUF881"/>
</dbReference>
<gene>
    <name evidence="2" type="ORF">ACFPM4_03655</name>
</gene>
<dbReference type="Pfam" id="PF05949">
    <property type="entry name" value="DUF881"/>
    <property type="match status" value="1"/>
</dbReference>
<proteinExistence type="inferred from homology"/>
<comment type="similarity">
    <text evidence="1">Belongs to the UPF0749 family.</text>
</comment>
<protein>
    <submittedName>
        <fullName evidence="2">DUF881 domain-containing protein</fullName>
    </submittedName>
</protein>